<reference evidence="2" key="1">
    <citation type="submission" date="2022-03" db="EMBL/GenBank/DDBJ databases">
        <authorList>
            <person name="Lindestad O."/>
        </authorList>
    </citation>
    <scope>NUCLEOTIDE SEQUENCE</scope>
</reference>
<comment type="caution">
    <text evidence="2">The sequence shown here is derived from an EMBL/GenBank/DDBJ whole genome shotgun (WGS) entry which is preliminary data.</text>
</comment>
<feature type="coiled-coil region" evidence="1">
    <location>
        <begin position="74"/>
        <end position="115"/>
    </location>
</feature>
<dbReference type="AlphaFoldDB" id="A0A8S4RYK8"/>
<sequence>MMTRRALARQEQSKLQLALKELKASKELCTQLNNERDENEKELLDVLGNNNRLKLELSDLHIKYVDIVEERDRLQLLVNRFDECRAEYEEALSQITTLQRELSDAHHQITELEDAAHNTTAIHTQSLYEELVDRAPQLVTAAADMSTANTNFSNLLIVKSHIYT</sequence>
<evidence type="ECO:0000313" key="2">
    <source>
        <dbReference type="EMBL" id="CAH2242914.1"/>
    </source>
</evidence>
<keyword evidence="1" id="KW-0175">Coiled coil</keyword>
<proteinExistence type="predicted"/>
<protein>
    <submittedName>
        <fullName evidence="2">Jg14483 protein</fullName>
    </submittedName>
</protein>
<dbReference type="EMBL" id="CAKXAJ010025707">
    <property type="protein sequence ID" value="CAH2242914.1"/>
    <property type="molecule type" value="Genomic_DNA"/>
</dbReference>
<evidence type="ECO:0000313" key="3">
    <source>
        <dbReference type="Proteomes" id="UP000838756"/>
    </source>
</evidence>
<organism evidence="2 3">
    <name type="scientific">Pararge aegeria aegeria</name>
    <dbReference type="NCBI Taxonomy" id="348720"/>
    <lineage>
        <taxon>Eukaryota</taxon>
        <taxon>Metazoa</taxon>
        <taxon>Ecdysozoa</taxon>
        <taxon>Arthropoda</taxon>
        <taxon>Hexapoda</taxon>
        <taxon>Insecta</taxon>
        <taxon>Pterygota</taxon>
        <taxon>Neoptera</taxon>
        <taxon>Endopterygota</taxon>
        <taxon>Lepidoptera</taxon>
        <taxon>Glossata</taxon>
        <taxon>Ditrysia</taxon>
        <taxon>Papilionoidea</taxon>
        <taxon>Nymphalidae</taxon>
        <taxon>Satyrinae</taxon>
        <taxon>Satyrini</taxon>
        <taxon>Parargina</taxon>
        <taxon>Pararge</taxon>
    </lineage>
</organism>
<gene>
    <name evidence="2" type="primary">jg14483</name>
    <name evidence="2" type="ORF">PAEG_LOCUS19131</name>
</gene>
<dbReference type="Proteomes" id="UP000838756">
    <property type="component" value="Unassembled WGS sequence"/>
</dbReference>
<evidence type="ECO:0000256" key="1">
    <source>
        <dbReference type="SAM" id="Coils"/>
    </source>
</evidence>
<keyword evidence="3" id="KW-1185">Reference proteome</keyword>
<feature type="coiled-coil region" evidence="1">
    <location>
        <begin position="5"/>
        <end position="42"/>
    </location>
</feature>
<name>A0A8S4RYK8_9NEOP</name>
<accession>A0A8S4RYK8</accession>
<dbReference type="OrthoDB" id="7474798at2759"/>